<feature type="domain" description="HTH lacI-type" evidence="4">
    <location>
        <begin position="6"/>
        <end position="59"/>
    </location>
</feature>
<keyword evidence="3" id="KW-0804">Transcription</keyword>
<accession>A0ABP7ZRT0</accession>
<dbReference type="SMART" id="SM00354">
    <property type="entry name" value="HTH_LACI"/>
    <property type="match status" value="1"/>
</dbReference>
<organism evidence="5 6">
    <name type="scientific">Gryllotalpicola koreensis</name>
    <dbReference type="NCBI Taxonomy" id="993086"/>
    <lineage>
        <taxon>Bacteria</taxon>
        <taxon>Bacillati</taxon>
        <taxon>Actinomycetota</taxon>
        <taxon>Actinomycetes</taxon>
        <taxon>Micrococcales</taxon>
        <taxon>Microbacteriaceae</taxon>
        <taxon>Gryllotalpicola</taxon>
    </lineage>
</organism>
<dbReference type="Pfam" id="PF00356">
    <property type="entry name" value="LacI"/>
    <property type="match status" value="1"/>
</dbReference>
<sequence length="347" mass="36731">MVERPPSLRAIAVATGVSVSTVSRYLRGQLALRPETEARLLDAAEKLGYHQAAERSASRPNRRPRQGTIGLVLPELRNTYFGVAADEIVRAAESHGLAVVIASTLLHSRHQEDYVELLGGLGVSGLIYSGNSISNPALSVLARSEIPIVVFDEHVENVPNADEVLIDDYSGGFQATALLTSLGHRRIAFVGGPPELLSVRRRGDGWADALRQAGVDPAQQLSLPGDYTLDFGSAAVSYLLSAAERPTAVFAASDVVALGLLSAARSLGVRIPEELSIVGYDDIPQSALVTPRLTTVRTPLNQMADTAVSLLVDRIADPTRSPRTVITPVTLVSGGSVARLGEAPAAR</sequence>
<dbReference type="PANTHER" id="PTHR30146:SF153">
    <property type="entry name" value="LACTOSE OPERON REPRESSOR"/>
    <property type="match status" value="1"/>
</dbReference>
<dbReference type="CDD" id="cd06267">
    <property type="entry name" value="PBP1_LacI_sugar_binding-like"/>
    <property type="match status" value="1"/>
</dbReference>
<evidence type="ECO:0000256" key="1">
    <source>
        <dbReference type="ARBA" id="ARBA00023015"/>
    </source>
</evidence>
<dbReference type="Proteomes" id="UP001501079">
    <property type="component" value="Unassembled WGS sequence"/>
</dbReference>
<evidence type="ECO:0000256" key="3">
    <source>
        <dbReference type="ARBA" id="ARBA00023163"/>
    </source>
</evidence>
<dbReference type="CDD" id="cd01392">
    <property type="entry name" value="HTH_LacI"/>
    <property type="match status" value="1"/>
</dbReference>
<dbReference type="Gene3D" id="1.10.260.40">
    <property type="entry name" value="lambda repressor-like DNA-binding domains"/>
    <property type="match status" value="1"/>
</dbReference>
<dbReference type="InterPro" id="IPR046335">
    <property type="entry name" value="LacI/GalR-like_sensor"/>
</dbReference>
<dbReference type="EMBL" id="BAABBW010000001">
    <property type="protein sequence ID" value="GAA4168827.1"/>
    <property type="molecule type" value="Genomic_DNA"/>
</dbReference>
<dbReference type="PROSITE" id="PS50932">
    <property type="entry name" value="HTH_LACI_2"/>
    <property type="match status" value="1"/>
</dbReference>
<dbReference type="PANTHER" id="PTHR30146">
    <property type="entry name" value="LACI-RELATED TRANSCRIPTIONAL REPRESSOR"/>
    <property type="match status" value="1"/>
</dbReference>
<dbReference type="InterPro" id="IPR010982">
    <property type="entry name" value="Lambda_DNA-bd_dom_sf"/>
</dbReference>
<proteinExistence type="predicted"/>
<keyword evidence="1" id="KW-0805">Transcription regulation</keyword>
<evidence type="ECO:0000256" key="2">
    <source>
        <dbReference type="ARBA" id="ARBA00023125"/>
    </source>
</evidence>
<evidence type="ECO:0000313" key="6">
    <source>
        <dbReference type="Proteomes" id="UP001501079"/>
    </source>
</evidence>
<dbReference type="Pfam" id="PF13377">
    <property type="entry name" value="Peripla_BP_3"/>
    <property type="match status" value="1"/>
</dbReference>
<gene>
    <name evidence="5" type="ORF">GCM10022287_04630</name>
</gene>
<dbReference type="InterPro" id="IPR000843">
    <property type="entry name" value="HTH_LacI"/>
</dbReference>
<evidence type="ECO:0000259" key="4">
    <source>
        <dbReference type="PROSITE" id="PS50932"/>
    </source>
</evidence>
<dbReference type="GO" id="GO:0003677">
    <property type="term" value="F:DNA binding"/>
    <property type="evidence" value="ECO:0007669"/>
    <property type="project" value="UniProtKB-KW"/>
</dbReference>
<reference evidence="6" key="1">
    <citation type="journal article" date="2019" name="Int. J. Syst. Evol. Microbiol.">
        <title>The Global Catalogue of Microorganisms (GCM) 10K type strain sequencing project: providing services to taxonomists for standard genome sequencing and annotation.</title>
        <authorList>
            <consortium name="The Broad Institute Genomics Platform"/>
            <consortium name="The Broad Institute Genome Sequencing Center for Infectious Disease"/>
            <person name="Wu L."/>
            <person name="Ma J."/>
        </authorList>
    </citation>
    <scope>NUCLEOTIDE SEQUENCE [LARGE SCALE GENOMIC DNA]</scope>
    <source>
        <strain evidence="6">JCM 17591</strain>
    </source>
</reference>
<dbReference type="SUPFAM" id="SSF47413">
    <property type="entry name" value="lambda repressor-like DNA-binding domains"/>
    <property type="match status" value="1"/>
</dbReference>
<dbReference type="Gene3D" id="3.40.50.2300">
    <property type="match status" value="2"/>
</dbReference>
<name>A0ABP7ZRT0_9MICO</name>
<protein>
    <submittedName>
        <fullName evidence="5">LacI family DNA-binding transcriptional regulator</fullName>
    </submittedName>
</protein>
<keyword evidence="6" id="KW-1185">Reference proteome</keyword>
<keyword evidence="2 5" id="KW-0238">DNA-binding</keyword>
<comment type="caution">
    <text evidence="5">The sequence shown here is derived from an EMBL/GenBank/DDBJ whole genome shotgun (WGS) entry which is preliminary data.</text>
</comment>
<evidence type="ECO:0000313" key="5">
    <source>
        <dbReference type="EMBL" id="GAA4168827.1"/>
    </source>
</evidence>
<dbReference type="SUPFAM" id="SSF53822">
    <property type="entry name" value="Periplasmic binding protein-like I"/>
    <property type="match status" value="1"/>
</dbReference>
<dbReference type="InterPro" id="IPR028082">
    <property type="entry name" value="Peripla_BP_I"/>
</dbReference>